<dbReference type="RefSeq" id="WP_048100307.1">
    <property type="nucleotide sequence ID" value="NZ_JFZT01000052.1"/>
</dbReference>
<accession>A0A031LM18</accession>
<name>A0A031LM18_9CREN</name>
<sequence>MDEKTLCYIASLFPPYEDEEAIIFLRKNEFKVVVHNTDRKERIYLGKLTRGIIEFNEENSNLKLKIKIKNIRITICPKKIESNLNGGIWIYPSKGKNTILPLLS</sequence>
<evidence type="ECO:0000313" key="2">
    <source>
        <dbReference type="Proteomes" id="UP000024332"/>
    </source>
</evidence>
<keyword evidence="2" id="KW-1185">Reference proteome</keyword>
<organism evidence="1 2">
    <name type="scientific">Candidatus Acidianus copahuensis</name>
    <dbReference type="NCBI Taxonomy" id="1160895"/>
    <lineage>
        <taxon>Archaea</taxon>
        <taxon>Thermoproteota</taxon>
        <taxon>Thermoprotei</taxon>
        <taxon>Sulfolobales</taxon>
        <taxon>Sulfolobaceae</taxon>
        <taxon>Acidianus</taxon>
    </lineage>
</organism>
<reference evidence="1 2" key="1">
    <citation type="submission" date="2014-03" db="EMBL/GenBank/DDBJ databases">
        <title>Draft genome sequence of the novel thermoacidophilic archaea Acidianus copahuensis ALE1 strain, isolated from Copahue volcanic area in Neuquen Argentina.</title>
        <authorList>
            <person name="Urbieta M.S."/>
            <person name="Rascovan N."/>
            <person name="Castro C."/>
            <person name="Revale S."/>
            <person name="Giaveno M.A."/>
            <person name="Vazquez M.P."/>
            <person name="Donati E.R."/>
        </authorList>
    </citation>
    <scope>NUCLEOTIDE SEQUENCE [LARGE SCALE GENOMIC DNA]</scope>
    <source>
        <strain evidence="1 2">ALE1</strain>
    </source>
</reference>
<dbReference type="AlphaFoldDB" id="A0A031LM18"/>
<proteinExistence type="predicted"/>
<evidence type="ECO:0000313" key="1">
    <source>
        <dbReference type="EMBL" id="EZQ02271.1"/>
    </source>
</evidence>
<gene>
    <name evidence="1" type="ORF">CM19_10540</name>
</gene>
<dbReference type="Proteomes" id="UP000024332">
    <property type="component" value="Unassembled WGS sequence"/>
</dbReference>
<protein>
    <submittedName>
        <fullName evidence="1">Uncharacterized protein</fullName>
    </submittedName>
</protein>
<dbReference type="EMBL" id="JFZT01000052">
    <property type="protein sequence ID" value="EZQ02271.1"/>
    <property type="molecule type" value="Genomic_DNA"/>
</dbReference>
<comment type="caution">
    <text evidence="1">The sequence shown here is derived from an EMBL/GenBank/DDBJ whole genome shotgun (WGS) entry which is preliminary data.</text>
</comment>